<dbReference type="PANTHER" id="PTHR47089">
    <property type="entry name" value="ABC TRANSPORTER, PERMEASE PROTEIN"/>
    <property type="match status" value="1"/>
</dbReference>
<dbReference type="Proteomes" id="UP000183028">
    <property type="component" value="Unassembled WGS sequence"/>
</dbReference>
<dbReference type="InterPro" id="IPR001851">
    <property type="entry name" value="ABC_transp_permease"/>
</dbReference>
<evidence type="ECO:0000256" key="6">
    <source>
        <dbReference type="SAM" id="Phobius"/>
    </source>
</evidence>
<keyword evidence="4 6" id="KW-1133">Transmembrane helix</keyword>
<feature type="transmembrane region" description="Helical" evidence="6">
    <location>
        <begin position="201"/>
        <end position="221"/>
    </location>
</feature>
<evidence type="ECO:0000256" key="2">
    <source>
        <dbReference type="ARBA" id="ARBA00022475"/>
    </source>
</evidence>
<dbReference type="OrthoDB" id="45037at2"/>
<dbReference type="AlphaFoldDB" id="A0A1H6QER8"/>
<dbReference type="GeneID" id="54119165"/>
<name>A0A1H6QER8_9FIRM</name>
<dbReference type="EMBL" id="FNYK01000001">
    <property type="protein sequence ID" value="SEI37980.1"/>
    <property type="molecule type" value="Genomic_DNA"/>
</dbReference>
<keyword evidence="2" id="KW-1003">Cell membrane</keyword>
<dbReference type="CDD" id="cd06580">
    <property type="entry name" value="TM_PBP1_transp_TpRbsC_like"/>
    <property type="match status" value="1"/>
</dbReference>
<evidence type="ECO:0000256" key="5">
    <source>
        <dbReference type="ARBA" id="ARBA00023136"/>
    </source>
</evidence>
<evidence type="ECO:0000256" key="4">
    <source>
        <dbReference type="ARBA" id="ARBA00022989"/>
    </source>
</evidence>
<dbReference type="Pfam" id="PF02653">
    <property type="entry name" value="BPD_transp_2"/>
    <property type="match status" value="1"/>
</dbReference>
<evidence type="ECO:0000256" key="3">
    <source>
        <dbReference type="ARBA" id="ARBA00022692"/>
    </source>
</evidence>
<feature type="transmembrane region" description="Helical" evidence="6">
    <location>
        <begin position="115"/>
        <end position="133"/>
    </location>
</feature>
<gene>
    <name evidence="7" type="ORF">SAMN04487834_1001103</name>
</gene>
<evidence type="ECO:0000313" key="7">
    <source>
        <dbReference type="EMBL" id="SEI37980.1"/>
    </source>
</evidence>
<organism evidence="7 8">
    <name type="scientific">Sharpea azabuensis</name>
    <dbReference type="NCBI Taxonomy" id="322505"/>
    <lineage>
        <taxon>Bacteria</taxon>
        <taxon>Bacillati</taxon>
        <taxon>Bacillota</taxon>
        <taxon>Erysipelotrichia</taxon>
        <taxon>Erysipelotrichales</taxon>
        <taxon>Coprobacillaceae</taxon>
        <taxon>Sharpea</taxon>
    </lineage>
</organism>
<proteinExistence type="predicted"/>
<feature type="transmembrane region" description="Helical" evidence="6">
    <location>
        <begin position="291"/>
        <end position="315"/>
    </location>
</feature>
<accession>A0A1H6QER8</accession>
<dbReference type="PANTHER" id="PTHR47089:SF1">
    <property type="entry name" value="GUANOSINE ABC TRANSPORTER PERMEASE PROTEIN NUPP"/>
    <property type="match status" value="1"/>
</dbReference>
<comment type="subcellular location">
    <subcellularLocation>
        <location evidence="1">Cell membrane</location>
        <topology evidence="1">Multi-pass membrane protein</topology>
    </subcellularLocation>
</comment>
<dbReference type="STRING" id="322505.SAMN04487836_101144"/>
<feature type="transmembrane region" description="Helical" evidence="6">
    <location>
        <begin position="62"/>
        <end position="80"/>
    </location>
</feature>
<dbReference type="GO" id="GO:0022857">
    <property type="term" value="F:transmembrane transporter activity"/>
    <property type="evidence" value="ECO:0007669"/>
    <property type="project" value="InterPro"/>
</dbReference>
<feature type="transmembrane region" description="Helical" evidence="6">
    <location>
        <begin position="145"/>
        <end position="164"/>
    </location>
</feature>
<keyword evidence="3 6" id="KW-0812">Transmembrane</keyword>
<keyword evidence="8" id="KW-1185">Reference proteome</keyword>
<keyword evidence="7" id="KW-0813">Transport</keyword>
<feature type="transmembrane region" description="Helical" evidence="6">
    <location>
        <begin position="92"/>
        <end position="109"/>
    </location>
</feature>
<protein>
    <submittedName>
        <fullName evidence="7">Simple sugar transport system permease protein</fullName>
    </submittedName>
</protein>
<feature type="transmembrane region" description="Helical" evidence="6">
    <location>
        <begin position="12"/>
        <end position="36"/>
    </location>
</feature>
<dbReference type="RefSeq" id="WP_033161757.1">
    <property type="nucleotide sequence ID" value="NZ_CACVPP010000003.1"/>
</dbReference>
<reference evidence="8" key="1">
    <citation type="submission" date="2016-10" db="EMBL/GenBank/DDBJ databases">
        <authorList>
            <person name="Varghese N."/>
        </authorList>
    </citation>
    <scope>NUCLEOTIDE SEQUENCE [LARGE SCALE GENOMIC DNA]</scope>
    <source>
        <strain evidence="8">DSM 20406</strain>
    </source>
</reference>
<dbReference type="GO" id="GO:0005886">
    <property type="term" value="C:plasma membrane"/>
    <property type="evidence" value="ECO:0007669"/>
    <property type="project" value="UniProtKB-SubCell"/>
</dbReference>
<keyword evidence="5 6" id="KW-0472">Membrane</keyword>
<feature type="transmembrane region" description="Helical" evidence="6">
    <location>
        <begin position="327"/>
        <end position="349"/>
    </location>
</feature>
<keyword evidence="7" id="KW-0762">Sugar transport</keyword>
<evidence type="ECO:0000313" key="8">
    <source>
        <dbReference type="Proteomes" id="UP000183028"/>
    </source>
</evidence>
<feature type="transmembrane region" description="Helical" evidence="6">
    <location>
        <begin position="251"/>
        <end position="271"/>
    </location>
</feature>
<dbReference type="eggNOG" id="COG4603">
    <property type="taxonomic scope" value="Bacteria"/>
</dbReference>
<sequence>MLSKLFAKDGTKSVIASLISIFFGLVVGFIIILIFAPNEALEGFGILLSGGFYRGTESFSQMIYLSIPIMMTGLCVAFAYKTGEFNIGVPGQYLIGSFVAMYISIRWTFIPDSLVWIVAVICAGLAGALWALIPGFLKAFKNVNVVISGIMCNYICLLLVIQGIKSTIYNSTGAESMTIPESRSLPRTPLDGLLSTGDSNLRFVVAFLIAVGLCILAWVIMNKTQFGYELKAVGFNKDAAKYAGMNEKKTLILALATAGFFAGVGGALPYLCGSGKTLQITEVLPDEGFNGIPIALLGFSNPIGCIFAALFMGYINVGGNYLQSLNIAVEVIQIITGVIIYFASFTLFIKHVFAKHEANKRKKEEGKV</sequence>
<evidence type="ECO:0000256" key="1">
    <source>
        <dbReference type="ARBA" id="ARBA00004651"/>
    </source>
</evidence>